<dbReference type="EMBL" id="PZZP01000001">
    <property type="protein sequence ID" value="PTM59493.1"/>
    <property type="molecule type" value="Genomic_DNA"/>
</dbReference>
<name>A0A2T4ZC80_9BACL</name>
<sequence>MRGINSDGITAILLMLVASIALWHTRELNEMSAAFPRTVGWILVGLSIVYFSKSFWRPRGEKRFAAVDRRRVIIATVGIVFYGALIGLIGFLWASLLYLTFFACFLQKRELQLRLRLMRAVVFAFAVGGSFYLLFRYVFVVPLPNGVLFGS</sequence>
<protein>
    <submittedName>
        <fullName evidence="3">Tripartite tricarboxylate transporter TctB family protein</fullName>
    </submittedName>
</protein>
<evidence type="ECO:0000313" key="4">
    <source>
        <dbReference type="Proteomes" id="UP000241639"/>
    </source>
</evidence>
<dbReference type="OrthoDB" id="2893630at2"/>
<feature type="transmembrane region" description="Helical" evidence="1">
    <location>
        <begin position="35"/>
        <end position="52"/>
    </location>
</feature>
<dbReference type="AlphaFoldDB" id="A0A2T4ZC80"/>
<organism evidence="3 4">
    <name type="scientific">Desmospora activa DSM 45169</name>
    <dbReference type="NCBI Taxonomy" id="1121389"/>
    <lineage>
        <taxon>Bacteria</taxon>
        <taxon>Bacillati</taxon>
        <taxon>Bacillota</taxon>
        <taxon>Bacilli</taxon>
        <taxon>Bacillales</taxon>
        <taxon>Thermoactinomycetaceae</taxon>
        <taxon>Desmospora</taxon>
    </lineage>
</organism>
<feature type="transmembrane region" description="Helical" evidence="1">
    <location>
        <begin position="117"/>
        <end position="139"/>
    </location>
</feature>
<dbReference type="InterPro" id="IPR009936">
    <property type="entry name" value="DUF1468"/>
</dbReference>
<evidence type="ECO:0000313" key="3">
    <source>
        <dbReference type="EMBL" id="PTM59493.1"/>
    </source>
</evidence>
<comment type="caution">
    <text evidence="3">The sequence shown here is derived from an EMBL/GenBank/DDBJ whole genome shotgun (WGS) entry which is preliminary data.</text>
</comment>
<keyword evidence="1" id="KW-0472">Membrane</keyword>
<keyword evidence="1" id="KW-0812">Transmembrane</keyword>
<reference evidence="3 4" key="1">
    <citation type="submission" date="2018-04" db="EMBL/GenBank/DDBJ databases">
        <title>Genomic Encyclopedia of Archaeal and Bacterial Type Strains, Phase II (KMG-II): from individual species to whole genera.</title>
        <authorList>
            <person name="Goeker M."/>
        </authorList>
    </citation>
    <scope>NUCLEOTIDE SEQUENCE [LARGE SCALE GENOMIC DNA]</scope>
    <source>
        <strain evidence="3 4">DSM 45169</strain>
    </source>
</reference>
<evidence type="ECO:0000259" key="2">
    <source>
        <dbReference type="Pfam" id="PF07331"/>
    </source>
</evidence>
<keyword evidence="4" id="KW-1185">Reference proteome</keyword>
<feature type="domain" description="DUF1468" evidence="2">
    <location>
        <begin position="10"/>
        <end position="144"/>
    </location>
</feature>
<gene>
    <name evidence="3" type="ORF">C8J48_2116</name>
</gene>
<feature type="transmembrane region" description="Helical" evidence="1">
    <location>
        <begin position="6"/>
        <end position="23"/>
    </location>
</feature>
<dbReference type="Proteomes" id="UP000241639">
    <property type="component" value="Unassembled WGS sequence"/>
</dbReference>
<keyword evidence="1" id="KW-1133">Transmembrane helix</keyword>
<accession>A0A2T4ZC80</accession>
<proteinExistence type="predicted"/>
<dbReference type="Pfam" id="PF07331">
    <property type="entry name" value="TctB"/>
    <property type="match status" value="1"/>
</dbReference>
<evidence type="ECO:0000256" key="1">
    <source>
        <dbReference type="SAM" id="Phobius"/>
    </source>
</evidence>
<feature type="transmembrane region" description="Helical" evidence="1">
    <location>
        <begin position="72"/>
        <end position="105"/>
    </location>
</feature>
<dbReference type="RefSeq" id="WP_107726526.1">
    <property type="nucleotide sequence ID" value="NZ_PZZP01000001.1"/>
</dbReference>